<keyword evidence="3" id="KW-1185">Reference proteome</keyword>
<evidence type="ECO:0008006" key="4">
    <source>
        <dbReference type="Google" id="ProtNLM"/>
    </source>
</evidence>
<sequence>DSNLTLKEFTRLVNTDFNQALQLFLKGLNAGGKTTTDLSRLLGTLKLSSGEAKNVIVTLAQNTQLFADRQRIANEQLANGTSLAAEASIKNNNLAADYDKLKNSLTNLTTNSGLGALFQELIGETAERIAFLASGFRKLGDGIAYLREKLGLVEKQQGDYTTAIVANTNKLKEQSSATQKLLDSYTALSATTKRSAAQELELAETRNKLIVQFGTAEAAIIQKQIDSQKQRVSNNRTRLETDVKTYDAYIRSTQTRTAQLQEDANKAQLAFKTRFNLTPEGQKNVQDAAANNALLNSLNGRNFPKEQIDAARELNRIQGLLAASTKQLAQEQLKRSQALAALKKLSDAPVKPPVADAGTDTPDAETDALNKATKARALARKQDLENQLAYQKAVVDDTKKFQAEQAKLFDDQQITPGIYEERVRGTQDTINDAIREGGRIRLEIAQQERLAADADAREGLERVLSNEKKSYAERQDAQGEYFAKVDQDMRAFKGKVFQINRDIQEQLKLEPIEFKVVGIDTKQFLKGQDDIATSSDKTIQRLNDNIKKFNDKNDAQREIDRKNQEDDEQRRQDLIGRSVDFAIEAEQAFFSIRQQYDQKRIQDLEEAKEREVSIAGDNAELRSQIEADFDKKIRAAKKKAAKDDQQAAIFQILINTAISVAKTLAFYGFTPAAIPFVALAAGSGLLQLAAVKAAPLPQYFKGRKDGPSEWAQVAERGPELITGKSGGARLVEKPSITYLQQGDEVHTAERTREILRTAERHQTSPFAVMVSFQQATAVLQSKNSPLAGLDAKQLEDLMKRASIAGAEKVVQALKNQKSKTWDISPQGVVEITKQAGNLTREMKGRLTKLGLKG</sequence>
<evidence type="ECO:0000313" key="3">
    <source>
        <dbReference type="Proteomes" id="UP000194873"/>
    </source>
</evidence>
<evidence type="ECO:0000256" key="1">
    <source>
        <dbReference type="SAM" id="Coils"/>
    </source>
</evidence>
<comment type="caution">
    <text evidence="2">The sequence shown here is derived from an EMBL/GenBank/DDBJ whole genome shotgun (WGS) entry which is preliminary data.</text>
</comment>
<reference evidence="2 3" key="1">
    <citation type="submission" date="2017-01" db="EMBL/GenBank/DDBJ databases">
        <title>A new Hymenobacter.</title>
        <authorList>
            <person name="Liang Y."/>
            <person name="Feng F."/>
        </authorList>
    </citation>
    <scope>NUCLEOTIDE SEQUENCE [LARGE SCALE GENOMIC DNA]</scope>
    <source>
        <strain evidence="2">MIMBbqt21</strain>
    </source>
</reference>
<feature type="coiled-coil region" evidence="1">
    <location>
        <begin position="84"/>
        <end position="111"/>
    </location>
</feature>
<dbReference type="EMBL" id="MTSE01000078">
    <property type="protein sequence ID" value="OUJ67392.1"/>
    <property type="molecule type" value="Genomic_DNA"/>
</dbReference>
<feature type="non-terminal residue" evidence="2">
    <location>
        <position position="1"/>
    </location>
</feature>
<accession>A0A243W4Z7</accession>
<evidence type="ECO:0000313" key="2">
    <source>
        <dbReference type="EMBL" id="OUJ67392.1"/>
    </source>
</evidence>
<dbReference type="Proteomes" id="UP000194873">
    <property type="component" value="Unassembled WGS sequence"/>
</dbReference>
<proteinExistence type="predicted"/>
<feature type="coiled-coil region" evidence="1">
    <location>
        <begin position="539"/>
        <end position="572"/>
    </location>
</feature>
<dbReference type="RefSeq" id="WP_086597578.1">
    <property type="nucleotide sequence ID" value="NZ_MTSE01000078.1"/>
</dbReference>
<organism evidence="2 3">
    <name type="scientific">Hymenobacter crusticola</name>
    <dbReference type="NCBI Taxonomy" id="1770526"/>
    <lineage>
        <taxon>Bacteria</taxon>
        <taxon>Pseudomonadati</taxon>
        <taxon>Bacteroidota</taxon>
        <taxon>Cytophagia</taxon>
        <taxon>Cytophagales</taxon>
        <taxon>Hymenobacteraceae</taxon>
        <taxon>Hymenobacter</taxon>
    </lineage>
</organism>
<keyword evidence="1" id="KW-0175">Coiled coil</keyword>
<name>A0A243W4Z7_9BACT</name>
<gene>
    <name evidence="2" type="ORF">BXP70_28870</name>
</gene>
<protein>
    <recommendedName>
        <fullName evidence="4">Phage tail tape measure protein</fullName>
    </recommendedName>
</protein>
<dbReference type="AlphaFoldDB" id="A0A243W4Z7"/>